<feature type="region of interest" description="Disordered" evidence="2">
    <location>
        <begin position="261"/>
        <end position="286"/>
    </location>
</feature>
<feature type="compositionally biased region" description="Basic and acidic residues" evidence="2">
    <location>
        <begin position="273"/>
        <end position="286"/>
    </location>
</feature>
<name>A0A9X0WIM6_9GAMM</name>
<evidence type="ECO:0000259" key="3">
    <source>
        <dbReference type="Pfam" id="PF03787"/>
    </source>
</evidence>
<dbReference type="NCBIfam" id="TIGR01894">
    <property type="entry name" value="cas_TM1795_cmr1"/>
    <property type="match status" value="1"/>
</dbReference>
<organism evidence="4 5">
    <name type="scientific">Thiocapsa imhoffii</name>
    <dbReference type="NCBI Taxonomy" id="382777"/>
    <lineage>
        <taxon>Bacteria</taxon>
        <taxon>Pseudomonadati</taxon>
        <taxon>Pseudomonadota</taxon>
        <taxon>Gammaproteobacteria</taxon>
        <taxon>Chromatiales</taxon>
        <taxon>Chromatiaceae</taxon>
        <taxon>Thiocapsa</taxon>
    </lineage>
</organism>
<keyword evidence="1" id="KW-0051">Antiviral defense</keyword>
<reference evidence="4 5" key="1">
    <citation type="journal article" date="2020" name="Microorganisms">
        <title>Osmotic Adaptation and Compatible Solute Biosynthesis of Phototrophic Bacteria as Revealed from Genome Analyses.</title>
        <authorList>
            <person name="Imhoff J.F."/>
            <person name="Rahn T."/>
            <person name="Kunzel S."/>
            <person name="Keller A."/>
            <person name="Neulinger S.C."/>
        </authorList>
    </citation>
    <scope>NUCLEOTIDE SEQUENCE [LARGE SCALE GENOMIC DNA]</scope>
    <source>
        <strain evidence="4 5">DSM 21303</strain>
    </source>
</reference>
<evidence type="ECO:0000256" key="1">
    <source>
        <dbReference type="ARBA" id="ARBA00023118"/>
    </source>
</evidence>
<dbReference type="InterPro" id="IPR005537">
    <property type="entry name" value="RAMP_III_fam"/>
</dbReference>
<accession>A0A9X0WIM6</accession>
<dbReference type="RefSeq" id="WP_200388027.1">
    <property type="nucleotide sequence ID" value="NZ_NRSD01000010.1"/>
</dbReference>
<dbReference type="GO" id="GO:0051607">
    <property type="term" value="P:defense response to virus"/>
    <property type="evidence" value="ECO:0007669"/>
    <property type="project" value="UniProtKB-KW"/>
</dbReference>
<comment type="caution">
    <text evidence="4">The sequence shown here is derived from an EMBL/GenBank/DDBJ whole genome shotgun (WGS) entry which is preliminary data.</text>
</comment>
<sequence length="422" mass="46175">MRRSNPGLDPVAALSAWSDTTATHTDPWTHYACKLVTPLYGGGVREAKVDTGMPIRAAGIRGQLRFWWRIACCAPDEPSQSMFQREAAIWGGIASTGPTASQVAVRVERVSGVKVEPAFVYQANRNRPGELRTMPEAADWVEPYALFPARGELTQDKRDVAVTPHRLALAGVGFQLGIKFGPKLSQAQREEVATALRWWASFGGVGARTRRGLGAVRVDGLDPVTAEEVRAKGGQLRLRPATKAADAAWKASLARLRDFRQAVNVGRNPPSDEPNRPGRSRWPEPDTIRLLTGHHAHGHAPTHPVTNAYPRAAFGLPIVFHFKDENKGEPPQQLLVPEGGDRMASPLILRPYWSGQAWHPAVLCLPGWAARLSTPVGFGNGPFHCAWPTDPAERARLAAQIKPMDGRGDDPLTAFMDYFEQD</sequence>
<gene>
    <name evidence="4" type="primary">cmr1</name>
    <name evidence="4" type="ORF">CKO25_11325</name>
</gene>
<dbReference type="Pfam" id="PF03787">
    <property type="entry name" value="RAMPs"/>
    <property type="match status" value="1"/>
</dbReference>
<keyword evidence="5" id="KW-1185">Reference proteome</keyword>
<proteinExistence type="predicted"/>
<dbReference type="EMBL" id="NRSD01000010">
    <property type="protein sequence ID" value="MBK1645221.1"/>
    <property type="molecule type" value="Genomic_DNA"/>
</dbReference>
<feature type="domain" description="CRISPR type III-associated protein" evidence="3">
    <location>
        <begin position="33"/>
        <end position="217"/>
    </location>
</feature>
<evidence type="ECO:0000313" key="4">
    <source>
        <dbReference type="EMBL" id="MBK1645221.1"/>
    </source>
</evidence>
<protein>
    <submittedName>
        <fullName evidence="4">Type III-B CRISPR module RAMP protein Cmr1</fullName>
    </submittedName>
</protein>
<evidence type="ECO:0000313" key="5">
    <source>
        <dbReference type="Proteomes" id="UP001138802"/>
    </source>
</evidence>
<dbReference type="AlphaFoldDB" id="A0A9X0WIM6"/>
<evidence type="ECO:0000256" key="2">
    <source>
        <dbReference type="SAM" id="MobiDB-lite"/>
    </source>
</evidence>
<dbReference type="InterPro" id="IPR007522">
    <property type="entry name" value="CRISPR-assoc_prot_TM1795"/>
</dbReference>
<dbReference type="Proteomes" id="UP001138802">
    <property type="component" value="Unassembled WGS sequence"/>
</dbReference>